<dbReference type="InParanoid" id="G0MW64"/>
<evidence type="ECO:0000313" key="4">
    <source>
        <dbReference type="EMBL" id="EGT45914.1"/>
    </source>
</evidence>
<reference evidence="5" key="1">
    <citation type="submission" date="2011-07" db="EMBL/GenBank/DDBJ databases">
        <authorList>
            <consortium name="Caenorhabditis brenneri Sequencing and Analysis Consortium"/>
            <person name="Wilson R.K."/>
        </authorList>
    </citation>
    <scope>NUCLEOTIDE SEQUENCE [LARGE SCALE GENOMIC DNA]</scope>
    <source>
        <strain evidence="5">PB2801</strain>
    </source>
</reference>
<evidence type="ECO:0008006" key="6">
    <source>
        <dbReference type="Google" id="ProtNLM"/>
    </source>
</evidence>
<dbReference type="Proteomes" id="UP000008068">
    <property type="component" value="Unassembled WGS sequence"/>
</dbReference>
<organism evidence="5">
    <name type="scientific">Caenorhabditis brenneri</name>
    <name type="common">Nematode worm</name>
    <dbReference type="NCBI Taxonomy" id="135651"/>
    <lineage>
        <taxon>Eukaryota</taxon>
        <taxon>Metazoa</taxon>
        <taxon>Ecdysozoa</taxon>
        <taxon>Nematoda</taxon>
        <taxon>Chromadorea</taxon>
        <taxon>Rhabditida</taxon>
        <taxon>Rhabditina</taxon>
        <taxon>Rhabditomorpha</taxon>
        <taxon>Rhabditoidea</taxon>
        <taxon>Rhabditidae</taxon>
        <taxon>Peloderinae</taxon>
        <taxon>Caenorhabditis</taxon>
    </lineage>
</organism>
<keyword evidence="2" id="KW-0539">Nucleus</keyword>
<dbReference type="OrthoDB" id="5859465at2759"/>
<feature type="compositionally biased region" description="Low complexity" evidence="3">
    <location>
        <begin position="298"/>
        <end position="313"/>
    </location>
</feature>
<dbReference type="InterPro" id="IPR011011">
    <property type="entry name" value="Znf_FYVE_PHD"/>
</dbReference>
<feature type="region of interest" description="Disordered" evidence="3">
    <location>
        <begin position="175"/>
        <end position="194"/>
    </location>
</feature>
<dbReference type="InterPro" id="IPR042803">
    <property type="entry name" value="TCF19"/>
</dbReference>
<dbReference type="GO" id="GO:0010468">
    <property type="term" value="P:regulation of gene expression"/>
    <property type="evidence" value="ECO:0007669"/>
    <property type="project" value="InterPro"/>
</dbReference>
<evidence type="ECO:0000313" key="5">
    <source>
        <dbReference type="Proteomes" id="UP000008068"/>
    </source>
</evidence>
<evidence type="ECO:0000256" key="3">
    <source>
        <dbReference type="SAM" id="MobiDB-lite"/>
    </source>
</evidence>
<evidence type="ECO:0000256" key="2">
    <source>
        <dbReference type="ARBA" id="ARBA00023242"/>
    </source>
</evidence>
<gene>
    <name evidence="4" type="ORF">CAEBREN_03168</name>
</gene>
<sequence length="324" mass="36842">MDVEEEPPPGSPLPHLDEQLSTPLKPDAKVVHQNLEDYIKFLKGIELFNHSFEWLVRLIQQNDPVVDPTVPLSSDFMQFFCQLVNENPLQVFAPKEPVTFRDARMTSAWSVSGRQPNIPVGAAKRKLGQPMKIEQDYDMEIKIEDDVPLPATASANCEKLSLLAKLFEENKYIPDKKRGRPRKNKELQEEKDKEEKKNKCGVAGKFCLCSRWEKKDGIVLEWVVCDKCEQWFHTFCIRLNNYQFSEHETFTCCGSSQTPEARNCLNGNIFNLYRSFSYSKRPTILKPYLGLSVMTSSTEGTSSTAESTVSSMSPLDQEPSTSSA</sequence>
<evidence type="ECO:0000256" key="1">
    <source>
        <dbReference type="ARBA" id="ARBA00004123"/>
    </source>
</evidence>
<dbReference type="CDD" id="cd15517">
    <property type="entry name" value="PHD_TCF19_like"/>
    <property type="match status" value="1"/>
</dbReference>
<feature type="region of interest" description="Disordered" evidence="3">
    <location>
        <begin position="1"/>
        <end position="20"/>
    </location>
</feature>
<dbReference type="SUPFAM" id="SSF57903">
    <property type="entry name" value="FYVE/PHD zinc finger"/>
    <property type="match status" value="1"/>
</dbReference>
<name>G0MW64_CAEBE</name>
<feature type="region of interest" description="Disordered" evidence="3">
    <location>
        <begin position="298"/>
        <end position="324"/>
    </location>
</feature>
<protein>
    <recommendedName>
        <fullName evidence="6">Zinc finger PHD-type domain-containing protein</fullName>
    </recommendedName>
</protein>
<dbReference type="InterPro" id="IPR013083">
    <property type="entry name" value="Znf_RING/FYVE/PHD"/>
</dbReference>
<dbReference type="HOGENOM" id="CLU_858505_0_0_1"/>
<accession>G0MW64</accession>
<dbReference type="STRING" id="135651.G0MW64"/>
<dbReference type="eggNOG" id="ENOG502SBAZ">
    <property type="taxonomic scope" value="Eukaryota"/>
</dbReference>
<dbReference type="Gene3D" id="3.30.40.10">
    <property type="entry name" value="Zinc/RING finger domain, C3HC4 (zinc finger)"/>
    <property type="match status" value="1"/>
</dbReference>
<dbReference type="PANTHER" id="PTHR15464:SF1">
    <property type="entry name" value="TRANSCRIPTION FACTOR 19"/>
    <property type="match status" value="1"/>
</dbReference>
<keyword evidence="5" id="KW-1185">Reference proteome</keyword>
<dbReference type="PANTHER" id="PTHR15464">
    <property type="entry name" value="TRANSCRIPTION FACTOR 19"/>
    <property type="match status" value="1"/>
</dbReference>
<comment type="subcellular location">
    <subcellularLocation>
        <location evidence="1">Nucleus</location>
    </subcellularLocation>
</comment>
<dbReference type="GO" id="GO:0005634">
    <property type="term" value="C:nucleus"/>
    <property type="evidence" value="ECO:0007669"/>
    <property type="project" value="UniProtKB-SubCell"/>
</dbReference>
<feature type="compositionally biased region" description="Basic and acidic residues" evidence="3">
    <location>
        <begin position="184"/>
        <end position="194"/>
    </location>
</feature>
<dbReference type="EMBL" id="GL379816">
    <property type="protein sequence ID" value="EGT45914.1"/>
    <property type="molecule type" value="Genomic_DNA"/>
</dbReference>
<dbReference type="AlphaFoldDB" id="G0MW64"/>
<proteinExistence type="predicted"/>